<organism evidence="1 2">
    <name type="scientific">Lacrimispora algidixylanolytica</name>
    <dbReference type="NCBI Taxonomy" id="94868"/>
    <lineage>
        <taxon>Bacteria</taxon>
        <taxon>Bacillati</taxon>
        <taxon>Bacillota</taxon>
        <taxon>Clostridia</taxon>
        <taxon>Lachnospirales</taxon>
        <taxon>Lachnospiraceae</taxon>
        <taxon>Lacrimispora</taxon>
    </lineage>
</organism>
<dbReference type="RefSeq" id="WP_120195454.1">
    <property type="nucleotide sequence ID" value="NZ_MCIA01000003.1"/>
</dbReference>
<keyword evidence="2" id="KW-1185">Reference proteome</keyword>
<gene>
    <name evidence="1" type="ORF">BET01_12765</name>
</gene>
<reference evidence="1 2" key="1">
    <citation type="submission" date="2016-08" db="EMBL/GenBank/DDBJ databases">
        <title>A new outlook on sporulation: Clostridium algidixylanolyticum.</title>
        <authorList>
            <person name="Poppleton D.I."/>
            <person name="Gribaldo S."/>
        </authorList>
    </citation>
    <scope>NUCLEOTIDE SEQUENCE [LARGE SCALE GENOMIC DNA]</scope>
    <source>
        <strain evidence="1 2">SPL73</strain>
    </source>
</reference>
<dbReference type="EMBL" id="MCIA01000003">
    <property type="protein sequence ID" value="RKD34107.1"/>
    <property type="molecule type" value="Genomic_DNA"/>
</dbReference>
<evidence type="ECO:0000313" key="2">
    <source>
        <dbReference type="Proteomes" id="UP000284277"/>
    </source>
</evidence>
<sequence length="68" mass="7333">MKLVNPMGRQAETFDTGANYSGISPQSGCICSGSIEAKNAHYQGPTMCVGYCEHGIDNRNANMEQAYN</sequence>
<dbReference type="OrthoDB" id="2060228at2"/>
<comment type="caution">
    <text evidence="1">The sequence shown here is derived from an EMBL/GenBank/DDBJ whole genome shotgun (WGS) entry which is preliminary data.</text>
</comment>
<dbReference type="Proteomes" id="UP000284277">
    <property type="component" value="Unassembled WGS sequence"/>
</dbReference>
<evidence type="ECO:0000313" key="1">
    <source>
        <dbReference type="EMBL" id="RKD34107.1"/>
    </source>
</evidence>
<name>A0A419T9H1_9FIRM</name>
<dbReference type="NCBIfam" id="NF035950">
    <property type="entry name" value="RumC_sactiRiPP"/>
    <property type="match status" value="1"/>
</dbReference>
<dbReference type="AlphaFoldDB" id="A0A419T9H1"/>
<proteinExistence type="predicted"/>
<protein>
    <submittedName>
        <fullName evidence="1">Uncharacterized protein</fullName>
    </submittedName>
</protein>
<accession>A0A419T9H1</accession>